<comment type="caution">
    <text evidence="1">The sequence shown here is derived from an EMBL/GenBank/DDBJ whole genome shotgun (WGS) entry which is preliminary data.</text>
</comment>
<dbReference type="GO" id="GO:0005739">
    <property type="term" value="C:mitochondrion"/>
    <property type="evidence" value="ECO:0007669"/>
    <property type="project" value="TreeGrafter"/>
</dbReference>
<dbReference type="OrthoDB" id="2968323at2759"/>
<proteinExistence type="predicted"/>
<evidence type="ECO:0000313" key="2">
    <source>
        <dbReference type="Proteomes" id="UP000308730"/>
    </source>
</evidence>
<reference evidence="1 2" key="1">
    <citation type="submission" date="2019-02" db="EMBL/GenBank/DDBJ databases">
        <title>Genome sequencing of the rare red list fungi Antrodiella citrinella (Flaviporus citrinellus).</title>
        <authorList>
            <person name="Buettner E."/>
            <person name="Kellner H."/>
        </authorList>
    </citation>
    <scope>NUCLEOTIDE SEQUENCE [LARGE SCALE GENOMIC DNA]</scope>
    <source>
        <strain evidence="1 2">DSM 108506</strain>
    </source>
</reference>
<evidence type="ECO:0000313" key="1">
    <source>
        <dbReference type="EMBL" id="THH28343.1"/>
    </source>
</evidence>
<evidence type="ECO:0008006" key="3">
    <source>
        <dbReference type="Google" id="ProtNLM"/>
    </source>
</evidence>
<dbReference type="PANTHER" id="PTHR36091:SF1">
    <property type="entry name" value="ALTERED INHERITANCE OF MITOCHONDRIA PROTEIN 9, MITOCHONDRIAL"/>
    <property type="match status" value="1"/>
</dbReference>
<accession>A0A4V3XI98</accession>
<organism evidence="1 2">
    <name type="scientific">Antrodiella citrinella</name>
    <dbReference type="NCBI Taxonomy" id="2447956"/>
    <lineage>
        <taxon>Eukaryota</taxon>
        <taxon>Fungi</taxon>
        <taxon>Dikarya</taxon>
        <taxon>Basidiomycota</taxon>
        <taxon>Agaricomycotina</taxon>
        <taxon>Agaricomycetes</taxon>
        <taxon>Polyporales</taxon>
        <taxon>Steccherinaceae</taxon>
        <taxon>Antrodiella</taxon>
    </lineage>
</organism>
<dbReference type="InterPro" id="IPR051035">
    <property type="entry name" value="Mito_inheritance_9"/>
</dbReference>
<name>A0A4V3XI98_9APHY</name>
<dbReference type="AlphaFoldDB" id="A0A4V3XI98"/>
<dbReference type="EMBL" id="SGPM01000185">
    <property type="protein sequence ID" value="THH28343.1"/>
    <property type="molecule type" value="Genomic_DNA"/>
</dbReference>
<gene>
    <name evidence="1" type="ORF">EUX98_g5840</name>
</gene>
<protein>
    <recommendedName>
        <fullName evidence="3">Aminoglycoside phosphotransferase domain-containing protein</fullName>
    </recommendedName>
</protein>
<keyword evidence="2" id="KW-1185">Reference proteome</keyword>
<dbReference type="Proteomes" id="UP000308730">
    <property type="component" value="Unassembled WGS sequence"/>
</dbReference>
<dbReference type="PANTHER" id="PTHR36091">
    <property type="entry name" value="ALTERED INHERITANCE OF MITOCHONDRIA PROTEIN 9, MITOCHONDRIAL"/>
    <property type="match status" value="1"/>
</dbReference>
<sequence length="373" mass="42351">MKKIRKSNNREFHLEFNNGKEAVVRIPTSLAGPPHLTTASEVATFLRRLHLPLPCVLAWNLRAESSEVASTLPFIKALAKTLRPLANLQFKYHSSIYYKEDVPSDMTGYHDFLLDAALSDLHISPFVIGPSVCSAFWEAEWATTSIDRGPCECSRMSAVDSLQAEILWLEGWFAKPSLDDHYLCILPTQQVEDHLRKLDHYKTILPYITPTDGVFNSDRLWHPNLQLEDVYFKTTNSGVEITSLTSWTGAVIGPAFLNVHVPPFLFNPYDPGLVGDPNEQPKPLHDGMNEDEFRNAMHLNKNAAMYKAFEVETFPDIIGLMIRQHAAATAFRSMGSTWKTWLIPARYAYSQVITDVKLIYVLLASCRYYWTIL</sequence>